<dbReference type="PANTHER" id="PTHR23236:SF24">
    <property type="entry name" value="PHRAGMOPLASTIN INTERACTING PROTEIN 1"/>
    <property type="match status" value="1"/>
</dbReference>
<evidence type="ECO:0000256" key="4">
    <source>
        <dbReference type="SAM" id="MobiDB-lite"/>
    </source>
</evidence>
<dbReference type="PROSITE" id="PS50158">
    <property type="entry name" value="ZF_CCHC"/>
    <property type="match status" value="1"/>
</dbReference>
<dbReference type="Proteomes" id="UP000824469">
    <property type="component" value="Unassembled WGS sequence"/>
</dbReference>
<dbReference type="InterPro" id="IPR001878">
    <property type="entry name" value="Znf_CCHC"/>
</dbReference>
<feature type="domain" description="CCHC-type" evidence="6">
    <location>
        <begin position="520"/>
        <end position="535"/>
    </location>
</feature>
<evidence type="ECO:0000313" key="8">
    <source>
        <dbReference type="Proteomes" id="UP000824469"/>
    </source>
</evidence>
<dbReference type="AlphaFoldDB" id="A0AA38GMV7"/>
<feature type="region of interest" description="Disordered" evidence="4">
    <location>
        <begin position="21"/>
        <end position="284"/>
    </location>
</feature>
<dbReference type="PANTHER" id="PTHR23236">
    <property type="entry name" value="EUKARYOTIC TRANSLATION INITIATION FACTOR 4B/4H"/>
    <property type="match status" value="1"/>
</dbReference>
<dbReference type="CDD" id="cd12272">
    <property type="entry name" value="RRM2_PHIP1"/>
    <property type="match status" value="1"/>
</dbReference>
<gene>
    <name evidence="7" type="ORF">KI387_006527</name>
</gene>
<dbReference type="GO" id="GO:0008270">
    <property type="term" value="F:zinc ion binding"/>
    <property type="evidence" value="ECO:0007669"/>
    <property type="project" value="UniProtKB-KW"/>
</dbReference>
<reference evidence="7 8" key="1">
    <citation type="journal article" date="2021" name="Nat. Plants">
        <title>The Taxus genome provides insights into paclitaxel biosynthesis.</title>
        <authorList>
            <person name="Xiong X."/>
            <person name="Gou J."/>
            <person name="Liao Q."/>
            <person name="Li Y."/>
            <person name="Zhou Q."/>
            <person name="Bi G."/>
            <person name="Li C."/>
            <person name="Du R."/>
            <person name="Wang X."/>
            <person name="Sun T."/>
            <person name="Guo L."/>
            <person name="Liang H."/>
            <person name="Lu P."/>
            <person name="Wu Y."/>
            <person name="Zhang Z."/>
            <person name="Ro D.K."/>
            <person name="Shang Y."/>
            <person name="Huang S."/>
            <person name="Yan J."/>
        </authorList>
    </citation>
    <scope>NUCLEOTIDE SEQUENCE [LARGE SCALE GENOMIC DNA]</scope>
    <source>
        <strain evidence="7">Ta-2019</strain>
    </source>
</reference>
<feature type="compositionally biased region" description="Basic and acidic residues" evidence="4">
    <location>
        <begin position="144"/>
        <end position="162"/>
    </location>
</feature>
<dbReference type="Pfam" id="PF00098">
    <property type="entry name" value="zf-CCHC"/>
    <property type="match status" value="1"/>
</dbReference>
<dbReference type="Pfam" id="PF00076">
    <property type="entry name" value="RRM_1"/>
    <property type="match status" value="2"/>
</dbReference>
<feature type="compositionally biased region" description="Basic residues" evidence="4">
    <location>
        <begin position="43"/>
        <end position="56"/>
    </location>
</feature>
<evidence type="ECO:0000313" key="7">
    <source>
        <dbReference type="EMBL" id="KAH9326349.1"/>
    </source>
</evidence>
<dbReference type="InterPro" id="IPR012677">
    <property type="entry name" value="Nucleotide-bd_a/b_plait_sf"/>
</dbReference>
<sequence>MVLSNKKLKGKLRIALAEAAVANSKQHGDANSNVAHLEELRSARKGTSKREKRRQKKELLNEEAIQGAENNKDQASQDNEDTGSTKKLKEEKNKCILTEDNGIGMEDKDTQLGNKNAHLENKSGHLQKSGNEGSKTNEKKKRKKGEDKDIQLDQNYKSDDSKKGKKKKNKGTLSENNGTGMEDKDTQLGIKNAHLENKGGHLQNGGNEGSKTNKKKNRKRGEDKDIQLDQICKSEENRGDPIKTNGDHLENGDVEESKSNNNKKKKQQKQNRKSEQGTVDKLASSVVEKPSEDIIINAEEPSDDIIINAHEVTVSESQEKYDALKVYVGGIPYYSNEDDIRSFFDGCGSITEVDCMTFPDSGKFRGIALISFKTEAAAKRALALDGSDMGGRYLKIEKYKTVKSSKNENRTGFEPTKVDNSNRAYIGNLSWDITEDDLKSLFEDCEISAIRFGMDKTTGEFKGYGHIDFADDVSLAMALKLDQEVVCGRPIRISYALPKRDSELDSNIKSTSEKKKRRTCYTCGEPGHLSNSCPQIQSTEIVDANGGVVKTNKEVKLSSSNTADMEAHFFNRVKEDKANTPVVAVNAIEAKNICSVLTIDGVCLLLG</sequence>
<feature type="compositionally biased region" description="Basic and acidic residues" evidence="4">
    <location>
        <begin position="83"/>
        <end position="94"/>
    </location>
</feature>
<feature type="compositionally biased region" description="Basic residues" evidence="4">
    <location>
        <begin position="261"/>
        <end position="271"/>
    </location>
</feature>
<keyword evidence="2" id="KW-0479">Metal-binding</keyword>
<evidence type="ECO:0000256" key="2">
    <source>
        <dbReference type="PROSITE-ProRule" id="PRU00047"/>
    </source>
</evidence>
<protein>
    <submittedName>
        <fullName evidence="7">Uncharacterized protein</fullName>
    </submittedName>
</protein>
<dbReference type="InterPro" id="IPR000504">
    <property type="entry name" value="RRM_dom"/>
</dbReference>
<dbReference type="EMBL" id="JAHRHJ020000002">
    <property type="protein sequence ID" value="KAH9326349.1"/>
    <property type="molecule type" value="Genomic_DNA"/>
</dbReference>
<dbReference type="InterPro" id="IPR034361">
    <property type="entry name" value="PHIP1_RRM1"/>
</dbReference>
<dbReference type="PROSITE" id="PS50102">
    <property type="entry name" value="RRM"/>
    <property type="match status" value="2"/>
</dbReference>
<dbReference type="SUPFAM" id="SSF57756">
    <property type="entry name" value="Retrovirus zinc finger-like domains"/>
    <property type="match status" value="1"/>
</dbReference>
<dbReference type="GO" id="GO:0003723">
    <property type="term" value="F:RNA binding"/>
    <property type="evidence" value="ECO:0007669"/>
    <property type="project" value="UniProtKB-UniRule"/>
</dbReference>
<evidence type="ECO:0000259" key="6">
    <source>
        <dbReference type="PROSITE" id="PS50158"/>
    </source>
</evidence>
<organism evidence="7 8">
    <name type="scientific">Taxus chinensis</name>
    <name type="common">Chinese yew</name>
    <name type="synonym">Taxus wallichiana var. chinensis</name>
    <dbReference type="NCBI Taxonomy" id="29808"/>
    <lineage>
        <taxon>Eukaryota</taxon>
        <taxon>Viridiplantae</taxon>
        <taxon>Streptophyta</taxon>
        <taxon>Embryophyta</taxon>
        <taxon>Tracheophyta</taxon>
        <taxon>Spermatophyta</taxon>
        <taxon>Pinopsida</taxon>
        <taxon>Pinidae</taxon>
        <taxon>Conifers II</taxon>
        <taxon>Cupressales</taxon>
        <taxon>Taxaceae</taxon>
        <taxon>Taxus</taxon>
    </lineage>
</organism>
<keyword evidence="1 3" id="KW-0694">RNA-binding</keyword>
<dbReference type="Gene3D" id="4.10.60.10">
    <property type="entry name" value="Zinc finger, CCHC-type"/>
    <property type="match status" value="1"/>
</dbReference>
<evidence type="ECO:0000256" key="1">
    <source>
        <dbReference type="ARBA" id="ARBA00022884"/>
    </source>
</evidence>
<dbReference type="Gene3D" id="3.30.70.330">
    <property type="match status" value="2"/>
</dbReference>
<feature type="compositionally biased region" description="Polar residues" evidence="4">
    <location>
        <begin position="124"/>
        <end position="134"/>
    </location>
</feature>
<dbReference type="SUPFAM" id="SSF54928">
    <property type="entry name" value="RNA-binding domain, RBD"/>
    <property type="match status" value="2"/>
</dbReference>
<proteinExistence type="predicted"/>
<name>A0AA38GMV7_TAXCH</name>
<dbReference type="InterPro" id="IPR036875">
    <property type="entry name" value="Znf_CCHC_sf"/>
</dbReference>
<keyword evidence="2" id="KW-0862">Zinc</keyword>
<dbReference type="CDD" id="cd12271">
    <property type="entry name" value="RRM1_PHIP1"/>
    <property type="match status" value="1"/>
</dbReference>
<feature type="domain" description="RRM" evidence="5">
    <location>
        <begin position="422"/>
        <end position="498"/>
    </location>
</feature>
<feature type="compositionally biased region" description="Polar residues" evidence="4">
    <location>
        <begin position="23"/>
        <end position="34"/>
    </location>
</feature>
<keyword evidence="2" id="KW-0863">Zinc-finger</keyword>
<feature type="domain" description="RRM" evidence="5">
    <location>
        <begin position="324"/>
        <end position="401"/>
    </location>
</feature>
<accession>A0AA38GMV7</accession>
<dbReference type="SMART" id="SM00360">
    <property type="entry name" value="RRM"/>
    <property type="match status" value="2"/>
</dbReference>
<comment type="caution">
    <text evidence="7">The sequence shown here is derived from an EMBL/GenBank/DDBJ whole genome shotgun (WGS) entry which is preliminary data.</text>
</comment>
<feature type="compositionally biased region" description="Basic and acidic residues" evidence="4">
    <location>
        <begin position="220"/>
        <end position="258"/>
    </location>
</feature>
<keyword evidence="8" id="KW-1185">Reference proteome</keyword>
<evidence type="ECO:0000259" key="5">
    <source>
        <dbReference type="PROSITE" id="PS50102"/>
    </source>
</evidence>
<dbReference type="OMA" id="DQICKSE"/>
<dbReference type="SMART" id="SM00343">
    <property type="entry name" value="ZnF_C2HC"/>
    <property type="match status" value="1"/>
</dbReference>
<dbReference type="InterPro" id="IPR034362">
    <property type="entry name" value="PHIP1_RRM2"/>
</dbReference>
<dbReference type="InterPro" id="IPR035979">
    <property type="entry name" value="RBD_domain_sf"/>
</dbReference>
<evidence type="ECO:0000256" key="3">
    <source>
        <dbReference type="PROSITE-ProRule" id="PRU00176"/>
    </source>
</evidence>